<accession>A0A8J3VWM5</accession>
<keyword evidence="6" id="KW-1185">Reference proteome</keyword>
<gene>
    <name evidence="5" type="ORF">Raf01_91830</name>
</gene>
<name>A0A8J3VWM5_9ACTN</name>
<dbReference type="AlphaFoldDB" id="A0A8J3VWM5"/>
<proteinExistence type="inferred from homology"/>
<evidence type="ECO:0000256" key="3">
    <source>
        <dbReference type="ARBA" id="ARBA00022679"/>
    </source>
</evidence>
<evidence type="ECO:0000313" key="6">
    <source>
        <dbReference type="Proteomes" id="UP000642748"/>
    </source>
</evidence>
<dbReference type="EMBL" id="BONZ01000112">
    <property type="protein sequence ID" value="GIH21011.1"/>
    <property type="molecule type" value="Genomic_DNA"/>
</dbReference>
<dbReference type="PANTHER" id="PTHR12526">
    <property type="entry name" value="GLYCOSYLTRANSFERASE"/>
    <property type="match status" value="1"/>
</dbReference>
<keyword evidence="2" id="KW-0328">Glycosyltransferase</keyword>
<evidence type="ECO:0000256" key="1">
    <source>
        <dbReference type="ARBA" id="ARBA00009481"/>
    </source>
</evidence>
<dbReference type="PANTHER" id="PTHR12526:SF640">
    <property type="entry name" value="COLANIC ACID BIOSYNTHESIS GLYCOSYLTRANSFERASE WCAL-RELATED"/>
    <property type="match status" value="1"/>
</dbReference>
<sequence>MSRWLHDALMAAEGYSVDVHTLATSSRDPSSRRLVAPGSWPRGSLATPAGGPSAKHWGANAVELEFMRYRPRRELTAVLRGYDLIQVVAGSPAWASAVVGTGIPVVLQVATRACWERASQLVEQPLPARAWRGAMTRLTSRAERRALAGVDAVLVENATMLAWVRSLNQGRVVKAAPGVDTSFFTPPDHPWRPDGHLLSVCRLGDTRKGLDRMVRAYAEMVRRNDAVPDLLLVGRGELPRPVRDLVTNLGLSGRVVVHRDVGLDDLVRLYQDASVFLQTSHEEGLGMTVLEAMACGLPVVSTETAGSVETVQDGQTGWLVPQLPADRIPATIAERTLRVLADPGCRFGVHARERCTAHFSSDVALGRFTSVYDDLLGVATPRDDPDQSPTSPARV</sequence>
<evidence type="ECO:0000313" key="5">
    <source>
        <dbReference type="EMBL" id="GIH21011.1"/>
    </source>
</evidence>
<dbReference type="Gene3D" id="3.40.50.2000">
    <property type="entry name" value="Glycogen Phosphorylase B"/>
    <property type="match status" value="2"/>
</dbReference>
<evidence type="ECO:0000256" key="4">
    <source>
        <dbReference type="SAM" id="MobiDB-lite"/>
    </source>
</evidence>
<feature type="region of interest" description="Disordered" evidence="4">
    <location>
        <begin position="28"/>
        <end position="52"/>
    </location>
</feature>
<dbReference type="SUPFAM" id="SSF53756">
    <property type="entry name" value="UDP-Glycosyltransferase/glycogen phosphorylase"/>
    <property type="match status" value="1"/>
</dbReference>
<protein>
    <submittedName>
        <fullName evidence="5">Sucrose-phosphate synthase</fullName>
    </submittedName>
</protein>
<keyword evidence="3" id="KW-0808">Transferase</keyword>
<comment type="similarity">
    <text evidence="1">Belongs to the glycosyltransferase group 1 family. Glycosyltransferase 4 subfamily.</text>
</comment>
<comment type="caution">
    <text evidence="5">The sequence shown here is derived from an EMBL/GenBank/DDBJ whole genome shotgun (WGS) entry which is preliminary data.</text>
</comment>
<dbReference type="Proteomes" id="UP000642748">
    <property type="component" value="Unassembled WGS sequence"/>
</dbReference>
<evidence type="ECO:0000256" key="2">
    <source>
        <dbReference type="ARBA" id="ARBA00022676"/>
    </source>
</evidence>
<reference evidence="5" key="1">
    <citation type="submission" date="2021-01" db="EMBL/GenBank/DDBJ databases">
        <title>Whole genome shotgun sequence of Rugosimonospora africana NBRC 104875.</title>
        <authorList>
            <person name="Komaki H."/>
            <person name="Tamura T."/>
        </authorList>
    </citation>
    <scope>NUCLEOTIDE SEQUENCE</scope>
    <source>
        <strain evidence="5">NBRC 104875</strain>
    </source>
</reference>
<dbReference type="Pfam" id="PF13692">
    <property type="entry name" value="Glyco_trans_1_4"/>
    <property type="match status" value="1"/>
</dbReference>
<dbReference type="GO" id="GO:0016757">
    <property type="term" value="F:glycosyltransferase activity"/>
    <property type="evidence" value="ECO:0007669"/>
    <property type="project" value="UniProtKB-KW"/>
</dbReference>
<organism evidence="5 6">
    <name type="scientific">Rugosimonospora africana</name>
    <dbReference type="NCBI Taxonomy" id="556532"/>
    <lineage>
        <taxon>Bacteria</taxon>
        <taxon>Bacillati</taxon>
        <taxon>Actinomycetota</taxon>
        <taxon>Actinomycetes</taxon>
        <taxon>Micromonosporales</taxon>
        <taxon>Micromonosporaceae</taxon>
        <taxon>Rugosimonospora</taxon>
    </lineage>
</organism>